<evidence type="ECO:0000256" key="1">
    <source>
        <dbReference type="ARBA" id="ARBA00022898"/>
    </source>
</evidence>
<evidence type="ECO:0000313" key="4">
    <source>
        <dbReference type="Proteomes" id="UP001595821"/>
    </source>
</evidence>
<dbReference type="PANTHER" id="PTHR43586:SF8">
    <property type="entry name" value="CYSTEINE DESULFURASE 1, CHLOROPLASTIC"/>
    <property type="match status" value="1"/>
</dbReference>
<dbReference type="InterPro" id="IPR015424">
    <property type="entry name" value="PyrdxlP-dep_Trfase"/>
</dbReference>
<name>A0ABD5P4E7_9EURY</name>
<dbReference type="GO" id="GO:0008483">
    <property type="term" value="F:transaminase activity"/>
    <property type="evidence" value="ECO:0007669"/>
    <property type="project" value="UniProtKB-KW"/>
</dbReference>
<gene>
    <name evidence="3" type="ORF">ACFOZ7_19140</name>
</gene>
<dbReference type="GeneID" id="71855576"/>
<dbReference type="RefSeq" id="WP_246970207.1">
    <property type="nucleotide sequence ID" value="NZ_CP095397.1"/>
</dbReference>
<comment type="caution">
    <text evidence="3">The sequence shown here is derived from an EMBL/GenBank/DDBJ whole genome shotgun (WGS) entry which is preliminary data.</text>
</comment>
<keyword evidence="3" id="KW-0032">Aminotransferase</keyword>
<proteinExistence type="predicted"/>
<reference evidence="3 4" key="1">
    <citation type="journal article" date="2014" name="Int. J. Syst. Evol. Microbiol.">
        <title>Complete genome sequence of Corynebacterium casei LMG S-19264T (=DSM 44701T), isolated from a smear-ripened cheese.</title>
        <authorList>
            <consortium name="US DOE Joint Genome Institute (JGI-PGF)"/>
            <person name="Walter F."/>
            <person name="Albersmeier A."/>
            <person name="Kalinowski J."/>
            <person name="Ruckert C."/>
        </authorList>
    </citation>
    <scope>NUCLEOTIDE SEQUENCE [LARGE SCALE GENOMIC DNA]</scope>
    <source>
        <strain evidence="3 4">IBRC-M 10912</strain>
    </source>
</reference>
<keyword evidence="1" id="KW-0663">Pyridoxal phosphate</keyword>
<dbReference type="Proteomes" id="UP001595821">
    <property type="component" value="Unassembled WGS sequence"/>
</dbReference>
<dbReference type="SUPFAM" id="SSF53383">
    <property type="entry name" value="PLP-dependent transferases"/>
    <property type="match status" value="1"/>
</dbReference>
<dbReference type="Gene3D" id="3.40.640.10">
    <property type="entry name" value="Type I PLP-dependent aspartate aminotransferase-like (Major domain)"/>
    <property type="match status" value="1"/>
</dbReference>
<dbReference type="InterPro" id="IPR000192">
    <property type="entry name" value="Aminotrans_V_dom"/>
</dbReference>
<keyword evidence="3" id="KW-0808">Transferase</keyword>
<evidence type="ECO:0000259" key="2">
    <source>
        <dbReference type="Pfam" id="PF00266"/>
    </source>
</evidence>
<dbReference type="Pfam" id="PF00266">
    <property type="entry name" value="Aminotran_5"/>
    <property type="match status" value="1"/>
</dbReference>
<dbReference type="PANTHER" id="PTHR43586">
    <property type="entry name" value="CYSTEINE DESULFURASE"/>
    <property type="match status" value="1"/>
</dbReference>
<dbReference type="InterPro" id="IPR015422">
    <property type="entry name" value="PyrdxlP-dep_Trfase_small"/>
</dbReference>
<sequence length="368" mass="39661">MQPTDLRDDIPALEDDVYFNTGASGPSPRRVVEAIESTLEYHEYEAPANEGMYTAAADVYESASAAVADLLGASPDEIALTQSTTDGINRVAGAMDWSDDDVVVRTDLEHSAGVLPWRRLERTRGIDVRVLETERGYVDVEDVKAAADDATLFCVSSLTWTHGTRLPIGKIVDIAHDAGASVLVDAVQAPGQTVVDVDEWGADFVAAAGHKWLLGPFGAGFLYVRDGVERDLVPSAIGYRSVVEANAADYEYEPGAGRFEVGTTSPAPYAGLETAIDLLEEVGIETVEDRIASLTDRLKDGVPEDRLLSPREYESGLVTIAVDDPEATVERLAERGIVVRSLPYPEAIRASVHAFNTREDVDALLEAL</sequence>
<feature type="domain" description="Aminotransferase class V" evidence="2">
    <location>
        <begin position="17"/>
        <end position="364"/>
    </location>
</feature>
<dbReference type="InterPro" id="IPR015421">
    <property type="entry name" value="PyrdxlP-dep_Trfase_major"/>
</dbReference>
<evidence type="ECO:0000313" key="3">
    <source>
        <dbReference type="EMBL" id="MFC4249015.1"/>
    </source>
</evidence>
<protein>
    <submittedName>
        <fullName evidence="3">Aminotransferase class V-fold PLP-dependent enzyme</fullName>
    </submittedName>
</protein>
<dbReference type="EMBL" id="JBHSDJ010000130">
    <property type="protein sequence ID" value="MFC4249015.1"/>
    <property type="molecule type" value="Genomic_DNA"/>
</dbReference>
<organism evidence="3 4">
    <name type="scientific">Natribaculum luteum</name>
    <dbReference type="NCBI Taxonomy" id="1586232"/>
    <lineage>
        <taxon>Archaea</taxon>
        <taxon>Methanobacteriati</taxon>
        <taxon>Methanobacteriota</taxon>
        <taxon>Stenosarchaea group</taxon>
        <taxon>Halobacteria</taxon>
        <taxon>Halobacteriales</taxon>
        <taxon>Natrialbaceae</taxon>
        <taxon>Natribaculum</taxon>
    </lineage>
</organism>
<dbReference type="AlphaFoldDB" id="A0ABD5P4E7"/>
<dbReference type="Gene3D" id="3.90.1150.10">
    <property type="entry name" value="Aspartate Aminotransferase, domain 1"/>
    <property type="match status" value="1"/>
</dbReference>
<accession>A0ABD5P4E7</accession>